<dbReference type="eggNOG" id="COG0668">
    <property type="taxonomic scope" value="Bacteria"/>
</dbReference>
<feature type="transmembrane region" description="Helical" evidence="5">
    <location>
        <begin position="95"/>
        <end position="121"/>
    </location>
</feature>
<feature type="domain" description="Mechanosensitive ion channel MscS" evidence="6">
    <location>
        <begin position="191"/>
        <end position="257"/>
    </location>
</feature>
<dbReference type="HOGENOM" id="CLU_021080_0_0_5"/>
<reference evidence="7 8" key="1">
    <citation type="journal article" date="2011" name="Stand. Genomic Sci.">
        <title>Complete genome sequence of Parvibaculum lavamentivorans type strain (DS-1(T)).</title>
        <authorList>
            <person name="Schleheck D."/>
            <person name="Weiss M."/>
            <person name="Pitluck S."/>
            <person name="Bruce D."/>
            <person name="Land M.L."/>
            <person name="Han S."/>
            <person name="Saunders E."/>
            <person name="Tapia R."/>
            <person name="Detter C."/>
            <person name="Brettin T."/>
            <person name="Han J."/>
            <person name="Woyke T."/>
            <person name="Goodwin L."/>
            <person name="Pennacchio L."/>
            <person name="Nolan M."/>
            <person name="Cook A.M."/>
            <person name="Kjelleberg S."/>
            <person name="Thomas T."/>
        </authorList>
    </citation>
    <scope>NUCLEOTIDE SEQUENCE [LARGE SCALE GENOMIC DNA]</scope>
    <source>
        <strain evidence="8">DS-1 / DSM 13023 / NCIMB 13966</strain>
    </source>
</reference>
<proteinExistence type="predicted"/>
<evidence type="ECO:0000256" key="1">
    <source>
        <dbReference type="ARBA" id="ARBA00004370"/>
    </source>
</evidence>
<organism evidence="7 8">
    <name type="scientific">Parvibaculum lavamentivorans (strain DS-1 / DSM 13023 / NCIMB 13966)</name>
    <dbReference type="NCBI Taxonomy" id="402881"/>
    <lineage>
        <taxon>Bacteria</taxon>
        <taxon>Pseudomonadati</taxon>
        <taxon>Pseudomonadota</taxon>
        <taxon>Alphaproteobacteria</taxon>
        <taxon>Hyphomicrobiales</taxon>
        <taxon>Parvibaculaceae</taxon>
        <taxon>Parvibaculum</taxon>
    </lineage>
</organism>
<dbReference type="RefSeq" id="WP_012111776.1">
    <property type="nucleotide sequence ID" value="NC_009719.1"/>
</dbReference>
<keyword evidence="4 5" id="KW-0472">Membrane</keyword>
<dbReference type="EMBL" id="CP000774">
    <property type="protein sequence ID" value="ABS64462.1"/>
    <property type="molecule type" value="Genomic_DNA"/>
</dbReference>
<dbReference type="STRING" id="402881.Plav_2855"/>
<dbReference type="InterPro" id="IPR023408">
    <property type="entry name" value="MscS_beta-dom_sf"/>
</dbReference>
<evidence type="ECO:0000313" key="7">
    <source>
        <dbReference type="EMBL" id="ABS64462.1"/>
    </source>
</evidence>
<dbReference type="SUPFAM" id="SSF50182">
    <property type="entry name" value="Sm-like ribonucleoproteins"/>
    <property type="match status" value="1"/>
</dbReference>
<gene>
    <name evidence="7" type="ordered locus">Plav_2855</name>
</gene>
<dbReference type="PANTHER" id="PTHR30566">
    <property type="entry name" value="YNAI-RELATED MECHANOSENSITIVE ION CHANNEL"/>
    <property type="match status" value="1"/>
</dbReference>
<dbReference type="InterPro" id="IPR010920">
    <property type="entry name" value="LSM_dom_sf"/>
</dbReference>
<evidence type="ECO:0000259" key="6">
    <source>
        <dbReference type="Pfam" id="PF00924"/>
    </source>
</evidence>
<accession>A7HX29</accession>
<comment type="subcellular location">
    <subcellularLocation>
        <location evidence="1">Membrane</location>
    </subcellularLocation>
</comment>
<evidence type="ECO:0000256" key="2">
    <source>
        <dbReference type="ARBA" id="ARBA00022692"/>
    </source>
</evidence>
<evidence type="ECO:0000256" key="5">
    <source>
        <dbReference type="SAM" id="Phobius"/>
    </source>
</evidence>
<keyword evidence="3 5" id="KW-1133">Transmembrane helix</keyword>
<feature type="transmembrane region" description="Helical" evidence="5">
    <location>
        <begin position="169"/>
        <end position="188"/>
    </location>
</feature>
<dbReference type="Proteomes" id="UP000006377">
    <property type="component" value="Chromosome"/>
</dbReference>
<dbReference type="GO" id="GO:0008381">
    <property type="term" value="F:mechanosensitive monoatomic ion channel activity"/>
    <property type="evidence" value="ECO:0007669"/>
    <property type="project" value="UniProtKB-ARBA"/>
</dbReference>
<dbReference type="KEGG" id="pla:Plav_2855"/>
<evidence type="ECO:0000256" key="3">
    <source>
        <dbReference type="ARBA" id="ARBA00022989"/>
    </source>
</evidence>
<dbReference type="Pfam" id="PF00924">
    <property type="entry name" value="MS_channel_2nd"/>
    <property type="match status" value="1"/>
</dbReference>
<keyword evidence="8" id="KW-1185">Reference proteome</keyword>
<name>A7HX29_PARL1</name>
<dbReference type="InterPro" id="IPR006685">
    <property type="entry name" value="MscS_channel_2nd"/>
</dbReference>
<protein>
    <submittedName>
        <fullName evidence="7">MscS Mechanosensitive ion channel</fullName>
    </submittedName>
</protein>
<dbReference type="GO" id="GO:0016020">
    <property type="term" value="C:membrane"/>
    <property type="evidence" value="ECO:0007669"/>
    <property type="project" value="UniProtKB-SubCell"/>
</dbReference>
<dbReference type="Gene3D" id="1.10.287.1260">
    <property type="match status" value="1"/>
</dbReference>
<feature type="transmembrane region" description="Helical" evidence="5">
    <location>
        <begin position="20"/>
        <end position="44"/>
    </location>
</feature>
<keyword evidence="2 5" id="KW-0812">Transmembrane</keyword>
<evidence type="ECO:0000313" key="8">
    <source>
        <dbReference type="Proteomes" id="UP000006377"/>
    </source>
</evidence>
<feature type="transmembrane region" description="Helical" evidence="5">
    <location>
        <begin position="64"/>
        <end position="83"/>
    </location>
</feature>
<sequence length="374" mass="41597">MSDPQISLFYEILGWMPAWSATILLVAMGAIFAIVAHAIAIRVFTTLFSQRAIYVQTLVRRTRLLTCAIAVFIAASLAIQMAPLSDESLSVISSILGACLIVIIGWSVLVATHIAADIYMARFELDVADNLLARKHVTQLRILRRVADTLVVLLTLGAGLMSFESVRQYGISVFASAGAAGLVLGFAARPVLENLIAGIQIAITQPIRIDDAVVVEGEWGWIEEINGTYVVIRIWDWRRLIVPLSYFIQNPFTNWTRESASIIGTVYLYTDYNLPVDELREHLNEVAKSSPLWDGKVVNLQVTDAGDRSIEIRALVSAATSPQAWDLRCYVREKLVSYLRERHPDSLPQVRSRYLDEENLNGKRRVDGVVADEA</sequence>
<dbReference type="PANTHER" id="PTHR30566:SF25">
    <property type="entry name" value="INNER MEMBRANE PROTEIN"/>
    <property type="match status" value="1"/>
</dbReference>
<dbReference type="AlphaFoldDB" id="A7HX29"/>
<evidence type="ECO:0000256" key="4">
    <source>
        <dbReference type="ARBA" id="ARBA00023136"/>
    </source>
</evidence>
<dbReference type="Gene3D" id="2.30.30.60">
    <property type="match status" value="1"/>
</dbReference>